<protein>
    <submittedName>
        <fullName evidence="3">Uncharacterized protein</fullName>
    </submittedName>
</protein>
<keyword evidence="4" id="KW-1185">Reference proteome</keyword>
<name>A0ABS7T6T7_9GAMM</name>
<evidence type="ECO:0000313" key="4">
    <source>
        <dbReference type="Proteomes" id="UP001430954"/>
    </source>
</evidence>
<dbReference type="PROSITE" id="PS51257">
    <property type="entry name" value="PROKAR_LIPOPROTEIN"/>
    <property type="match status" value="1"/>
</dbReference>
<dbReference type="RefSeq" id="WP_223676038.1">
    <property type="nucleotide sequence ID" value="NZ_JAINZW010000003.1"/>
</dbReference>
<dbReference type="EMBL" id="JAINZW010000003">
    <property type="protein sequence ID" value="MBZ4039590.1"/>
    <property type="molecule type" value="Genomic_DNA"/>
</dbReference>
<reference evidence="3 4" key="1">
    <citation type="submission" date="2021-09" db="EMBL/GenBank/DDBJ databases">
        <title>Lysobacter sp. 13A isolated from the river sediment.</title>
        <authorList>
            <person name="Liu H."/>
            <person name="Li S."/>
            <person name="Mao S."/>
        </authorList>
    </citation>
    <scope>NUCLEOTIDE SEQUENCE [LARGE SCALE GENOMIC DNA]</scope>
    <source>
        <strain evidence="3 4">13A</strain>
    </source>
</reference>
<sequence>MTSHARPSLMHRRPVMWTVALLACAWTGQAVAQWHVIDRDLIRESQQQWKEENELREKANERLDNLQTLGKHETAGEEADEPAVKLDANNPGGTVSISQDKRCPAPAGKGAVLKQQHQLCQEIVKTELARYTYALKMHELTRTRYERFEAIQEEREGLKEEQQGRLQDNSNKLLALMSLMEIDRQQYRTYMDAYEARLAYLSAARDRLTRDALHGKKDGGGLGTGGIVGGIVGGAALKAALELAKTRQRHEF</sequence>
<proteinExistence type="predicted"/>
<accession>A0ABS7T6T7</accession>
<keyword evidence="1" id="KW-0175">Coiled coil</keyword>
<comment type="caution">
    <text evidence="3">The sequence shown here is derived from an EMBL/GenBank/DDBJ whole genome shotgun (WGS) entry which is preliminary data.</text>
</comment>
<feature type="region of interest" description="Disordered" evidence="2">
    <location>
        <begin position="72"/>
        <end position="101"/>
    </location>
</feature>
<evidence type="ECO:0000256" key="2">
    <source>
        <dbReference type="SAM" id="MobiDB-lite"/>
    </source>
</evidence>
<dbReference type="Proteomes" id="UP001430954">
    <property type="component" value="Unassembled WGS sequence"/>
</dbReference>
<feature type="coiled-coil region" evidence="1">
    <location>
        <begin position="42"/>
        <end position="69"/>
    </location>
</feature>
<gene>
    <name evidence="3" type="ORF">K6753_08590</name>
</gene>
<evidence type="ECO:0000313" key="3">
    <source>
        <dbReference type="EMBL" id="MBZ4039590.1"/>
    </source>
</evidence>
<evidence type="ECO:0000256" key="1">
    <source>
        <dbReference type="SAM" id="Coils"/>
    </source>
</evidence>
<organism evidence="3 4">
    <name type="scientific">Novilysobacter selenitireducens</name>
    <dbReference type="NCBI Taxonomy" id="2872639"/>
    <lineage>
        <taxon>Bacteria</taxon>
        <taxon>Pseudomonadati</taxon>
        <taxon>Pseudomonadota</taxon>
        <taxon>Gammaproteobacteria</taxon>
        <taxon>Lysobacterales</taxon>
        <taxon>Lysobacteraceae</taxon>
        <taxon>Novilysobacter</taxon>
    </lineage>
</organism>